<reference evidence="1 2" key="1">
    <citation type="submission" date="2019-09" db="EMBL/GenBank/DDBJ databases">
        <title>Bird 10,000 Genomes (B10K) Project - Family phase.</title>
        <authorList>
            <person name="Zhang G."/>
        </authorList>
    </citation>
    <scope>NUCLEOTIDE SEQUENCE [LARGE SCALE GENOMIC DNA]</scope>
    <source>
        <strain evidence="1">B10K-DU-029-44</strain>
        <tissue evidence="1">Heart</tissue>
    </source>
</reference>
<dbReference type="Gene3D" id="2.10.50.10">
    <property type="entry name" value="Tumor Necrosis Factor Receptor, subunit A, domain 2"/>
    <property type="match status" value="2"/>
</dbReference>
<gene>
    <name evidence="1" type="primary">Wbc30_1</name>
    <name evidence="1" type="ORF">MALELE_R09353</name>
</gene>
<dbReference type="Proteomes" id="UP000564407">
    <property type="component" value="Unassembled WGS sequence"/>
</dbReference>
<organism evidence="1 2">
    <name type="scientific">Malurus elegans</name>
    <name type="common">Red-winged fairywren</name>
    <dbReference type="NCBI Taxonomy" id="720584"/>
    <lineage>
        <taxon>Eukaryota</taxon>
        <taxon>Metazoa</taxon>
        <taxon>Chordata</taxon>
        <taxon>Craniata</taxon>
        <taxon>Vertebrata</taxon>
        <taxon>Euteleostomi</taxon>
        <taxon>Archelosauria</taxon>
        <taxon>Archosauria</taxon>
        <taxon>Dinosauria</taxon>
        <taxon>Saurischia</taxon>
        <taxon>Theropoda</taxon>
        <taxon>Coelurosauria</taxon>
        <taxon>Aves</taxon>
        <taxon>Neognathae</taxon>
        <taxon>Neoaves</taxon>
        <taxon>Telluraves</taxon>
        <taxon>Australaves</taxon>
        <taxon>Passeriformes</taxon>
        <taxon>Meliphagoidea</taxon>
        <taxon>Maluridae</taxon>
        <taxon>Malurus</taxon>
    </lineage>
</organism>
<sequence>PQVTGPCLAGFYCTGGALSPSPRDGVVGNSCPQGSYCPQGSASPLPCPAGRYSSSTGSTGIQDCPLCDAGKTLGNTEGWDFSLFQGSCHYCPRHTERATQHPCPTGTYSGALNLKNASQCQLCPPGRVCSRPGLARPDGLCTPGWFCPPGSTSSKPHVHGVAKPLQCPAGHYCPPGTRAANQYPCPEGTYSNQSGLENSRDCRPCPGGTFCARAGG</sequence>
<dbReference type="SMART" id="SM01411">
    <property type="entry name" value="Ephrin_rec_like"/>
    <property type="match status" value="3"/>
</dbReference>
<dbReference type="SUPFAM" id="SSF57184">
    <property type="entry name" value="Growth factor receptor domain"/>
    <property type="match status" value="1"/>
</dbReference>
<dbReference type="InterPro" id="IPR009030">
    <property type="entry name" value="Growth_fac_rcpt_cys_sf"/>
</dbReference>
<dbReference type="EMBL" id="VZRP01016838">
    <property type="protein sequence ID" value="NWV68725.1"/>
    <property type="molecule type" value="Genomic_DNA"/>
</dbReference>
<feature type="non-terminal residue" evidence="1">
    <location>
        <position position="216"/>
    </location>
</feature>
<feature type="non-terminal residue" evidence="1">
    <location>
        <position position="1"/>
    </location>
</feature>
<name>A0A7K6GZL1_9PASS</name>
<comment type="caution">
    <text evidence="1">The sequence shown here is derived from an EMBL/GenBank/DDBJ whole genome shotgun (WGS) entry which is preliminary data.</text>
</comment>
<protein>
    <submittedName>
        <fullName evidence="1">WBC30 protein</fullName>
    </submittedName>
</protein>
<keyword evidence="2" id="KW-1185">Reference proteome</keyword>
<dbReference type="PANTHER" id="PTHR46104">
    <property type="entry name" value="GENE 9195-RELATED-RELATED"/>
    <property type="match status" value="1"/>
</dbReference>
<accession>A0A7K6GZL1</accession>
<dbReference type="AlphaFoldDB" id="A0A7K6GZL1"/>
<evidence type="ECO:0000313" key="1">
    <source>
        <dbReference type="EMBL" id="NWV68725.1"/>
    </source>
</evidence>
<evidence type="ECO:0000313" key="2">
    <source>
        <dbReference type="Proteomes" id="UP000564407"/>
    </source>
</evidence>
<proteinExistence type="predicted"/>
<dbReference type="PANTHER" id="PTHR46104:SF1">
    <property type="entry name" value="GENE 9195-RELATED"/>
    <property type="match status" value="1"/>
</dbReference>